<organism evidence="2 3">
    <name type="scientific">Qipengyuania aquimaris</name>
    <dbReference type="NCBI Taxonomy" id="255984"/>
    <lineage>
        <taxon>Bacteria</taxon>
        <taxon>Pseudomonadati</taxon>
        <taxon>Pseudomonadota</taxon>
        <taxon>Alphaproteobacteria</taxon>
        <taxon>Sphingomonadales</taxon>
        <taxon>Erythrobacteraceae</taxon>
        <taxon>Qipengyuania</taxon>
    </lineage>
</organism>
<dbReference type="PANTHER" id="PTHR22617">
    <property type="entry name" value="CHEMOTAXIS SENSOR HISTIDINE KINASE-RELATED"/>
    <property type="match status" value="1"/>
</dbReference>
<dbReference type="GO" id="GO:0007165">
    <property type="term" value="P:signal transduction"/>
    <property type="evidence" value="ECO:0007669"/>
    <property type="project" value="InterPro"/>
</dbReference>
<feature type="domain" description="CheW-like" evidence="1">
    <location>
        <begin position="2"/>
        <end position="141"/>
    </location>
</feature>
<reference evidence="2" key="1">
    <citation type="submission" date="2021-06" db="EMBL/GenBank/DDBJ databases">
        <title>50 bacteria genomes isolated from Dapeng, Shenzhen, China.</title>
        <authorList>
            <person name="Zheng W."/>
            <person name="Yu S."/>
            <person name="Huang Y."/>
        </authorList>
    </citation>
    <scope>NUCLEOTIDE SEQUENCE</scope>
    <source>
        <strain evidence="2">DP4N28-2</strain>
    </source>
</reference>
<dbReference type="InterPro" id="IPR002545">
    <property type="entry name" value="CheW-lke_dom"/>
</dbReference>
<proteinExistence type="predicted"/>
<dbReference type="PANTHER" id="PTHR22617:SF23">
    <property type="entry name" value="CHEMOTAXIS PROTEIN CHEW"/>
    <property type="match status" value="1"/>
</dbReference>
<gene>
    <name evidence="2" type="ORF">KUV31_01235</name>
</gene>
<dbReference type="InterPro" id="IPR039315">
    <property type="entry name" value="CheW"/>
</dbReference>
<dbReference type="Pfam" id="PF01584">
    <property type="entry name" value="CheW"/>
    <property type="match status" value="1"/>
</dbReference>
<name>A0A9Q3RZA5_9SPHN</name>
<dbReference type="SUPFAM" id="SSF50341">
    <property type="entry name" value="CheW-like"/>
    <property type="match status" value="1"/>
</dbReference>
<dbReference type="GO" id="GO:0006935">
    <property type="term" value="P:chemotaxis"/>
    <property type="evidence" value="ECO:0007669"/>
    <property type="project" value="InterPro"/>
</dbReference>
<dbReference type="Proteomes" id="UP000824927">
    <property type="component" value="Unassembled WGS sequence"/>
</dbReference>
<dbReference type="AlphaFoldDB" id="A0A9Q3RZA5"/>
<dbReference type="SMART" id="SM00260">
    <property type="entry name" value="CheW"/>
    <property type="match status" value="1"/>
</dbReference>
<dbReference type="Gene3D" id="2.40.50.180">
    <property type="entry name" value="CheA-289, Domain 4"/>
    <property type="match status" value="1"/>
</dbReference>
<dbReference type="EMBL" id="JAHVKP010000001">
    <property type="protein sequence ID" value="MBY6216960.1"/>
    <property type="molecule type" value="Genomic_DNA"/>
</dbReference>
<dbReference type="RefSeq" id="WP_222404206.1">
    <property type="nucleotide sequence ID" value="NZ_JAHVKP010000001.1"/>
</dbReference>
<protein>
    <submittedName>
        <fullName evidence="2">Chemotaxis protein CheW</fullName>
    </submittedName>
</protein>
<evidence type="ECO:0000313" key="2">
    <source>
        <dbReference type="EMBL" id="MBY6216960.1"/>
    </source>
</evidence>
<dbReference type="InterPro" id="IPR036061">
    <property type="entry name" value="CheW-like_dom_sf"/>
</dbReference>
<dbReference type="PROSITE" id="PS50851">
    <property type="entry name" value="CHEW"/>
    <property type="match status" value="1"/>
</dbReference>
<evidence type="ECO:0000313" key="3">
    <source>
        <dbReference type="Proteomes" id="UP000824927"/>
    </source>
</evidence>
<accession>A0A9Q3RZA5</accession>
<dbReference type="GO" id="GO:0005829">
    <property type="term" value="C:cytosol"/>
    <property type="evidence" value="ECO:0007669"/>
    <property type="project" value="TreeGrafter"/>
</dbReference>
<evidence type="ECO:0000259" key="1">
    <source>
        <dbReference type="PROSITE" id="PS50851"/>
    </source>
</evidence>
<comment type="caution">
    <text evidence="2">The sequence shown here is derived from an EMBL/GenBank/DDBJ whole genome shotgun (WGS) entry which is preliminary data.</text>
</comment>
<sequence>MNKLLLMCTIAGRRAAIPAVEVQSVIEIENITPIPGTHDFICGLTALRSQALTVIDSSLALGIGHPCDSKDQRAAVVDIDGHLYAILVDEAHDVGEARSEPVAVPGGFGEGWQRAARGMVETDGGPALLVDIPQLVSGPIQAAA</sequence>
<dbReference type="Gene3D" id="2.30.30.40">
    <property type="entry name" value="SH3 Domains"/>
    <property type="match status" value="1"/>
</dbReference>